<comment type="subcellular location">
    <subcellularLocation>
        <location evidence="1">Cell membrane</location>
        <topology evidence="1">Multi-pass membrane protein</topology>
    </subcellularLocation>
</comment>
<protein>
    <submittedName>
        <fullName evidence="9">Exosortase family protein XrtF</fullName>
    </submittedName>
</protein>
<evidence type="ECO:0000256" key="8">
    <source>
        <dbReference type="SAM" id="Phobius"/>
    </source>
</evidence>
<keyword evidence="3" id="KW-0645">Protease</keyword>
<feature type="transmembrane region" description="Helical" evidence="8">
    <location>
        <begin position="140"/>
        <end position="166"/>
    </location>
</feature>
<dbReference type="Pfam" id="PF09721">
    <property type="entry name" value="Exosortase_EpsH"/>
    <property type="match status" value="1"/>
</dbReference>
<evidence type="ECO:0000313" key="9">
    <source>
        <dbReference type="EMBL" id="RVU88121.1"/>
    </source>
</evidence>
<evidence type="ECO:0000256" key="1">
    <source>
        <dbReference type="ARBA" id="ARBA00004651"/>
    </source>
</evidence>
<dbReference type="NCBIfam" id="TIGR04128">
    <property type="entry name" value="exoso_Fjoh_1448"/>
    <property type="match status" value="1"/>
</dbReference>
<proteinExistence type="predicted"/>
<dbReference type="AlphaFoldDB" id="A0AA94JP14"/>
<keyword evidence="5" id="KW-0378">Hydrolase</keyword>
<keyword evidence="4 8" id="KW-0812">Transmembrane</keyword>
<organism evidence="9">
    <name type="scientific">Flavobacterium columnare</name>
    <dbReference type="NCBI Taxonomy" id="996"/>
    <lineage>
        <taxon>Bacteria</taxon>
        <taxon>Pseudomonadati</taxon>
        <taxon>Bacteroidota</taxon>
        <taxon>Flavobacteriia</taxon>
        <taxon>Flavobacteriales</taxon>
        <taxon>Flavobacteriaceae</taxon>
        <taxon>Flavobacterium</taxon>
    </lineage>
</organism>
<evidence type="ECO:0000256" key="3">
    <source>
        <dbReference type="ARBA" id="ARBA00022670"/>
    </source>
</evidence>
<keyword evidence="6 8" id="KW-1133">Transmembrane helix</keyword>
<reference evidence="9" key="1">
    <citation type="submission" date="2018-12" db="EMBL/GenBank/DDBJ databases">
        <title>Draft genome sequence of Flaovobacterium columnare BGFS27 isolated from channel catfish in Alabama.</title>
        <authorList>
            <person name="Cai W."/>
            <person name="Arias C."/>
        </authorList>
    </citation>
    <scope>NUCLEOTIDE SEQUENCE [LARGE SCALE GENOMIC DNA]</scope>
    <source>
        <strain evidence="9">BGFS27</strain>
    </source>
</reference>
<evidence type="ECO:0000256" key="6">
    <source>
        <dbReference type="ARBA" id="ARBA00022989"/>
    </source>
</evidence>
<keyword evidence="2" id="KW-1003">Cell membrane</keyword>
<dbReference type="NCBIfam" id="TIGR04178">
    <property type="entry name" value="exo_archaeo"/>
    <property type="match status" value="1"/>
</dbReference>
<feature type="transmembrane region" description="Helical" evidence="8">
    <location>
        <begin position="172"/>
        <end position="194"/>
    </location>
</feature>
<dbReference type="GO" id="GO:0005886">
    <property type="term" value="C:plasma membrane"/>
    <property type="evidence" value="ECO:0007669"/>
    <property type="project" value="UniProtKB-SubCell"/>
</dbReference>
<evidence type="ECO:0000256" key="4">
    <source>
        <dbReference type="ARBA" id="ARBA00022692"/>
    </source>
</evidence>
<evidence type="ECO:0000256" key="5">
    <source>
        <dbReference type="ARBA" id="ARBA00022801"/>
    </source>
</evidence>
<dbReference type="GO" id="GO:0008233">
    <property type="term" value="F:peptidase activity"/>
    <property type="evidence" value="ECO:0007669"/>
    <property type="project" value="UniProtKB-KW"/>
</dbReference>
<gene>
    <name evidence="9" type="primary">xrtF</name>
    <name evidence="9" type="ORF">EJB19_07915</name>
</gene>
<accession>A0AA94JP14</accession>
<sequence>MIFKFFANVNDLFFKNYINLLKNDFLKTLLKEYRPFFLFLGKFFVSYLMLTILYRLYLSGFVNQVDGFTENVSYTTGKILVFLGQRVQIVEDALNEQYQLYFNGKYLARIIEGCNAISVIILFESFVIAFSTSFKKTFMFLWFGSVLIYVVNILRIVLLTILYDLYPEYEHFLHSVLFPFIIYGIVCLLWLYWIKKYAKYISK</sequence>
<evidence type="ECO:0000256" key="2">
    <source>
        <dbReference type="ARBA" id="ARBA00022475"/>
    </source>
</evidence>
<feature type="transmembrane region" description="Helical" evidence="8">
    <location>
        <begin position="36"/>
        <end position="57"/>
    </location>
</feature>
<dbReference type="InterPro" id="IPR026323">
    <property type="entry name" value="Exosortase-related_prot_XrtF"/>
</dbReference>
<evidence type="ECO:0000256" key="7">
    <source>
        <dbReference type="ARBA" id="ARBA00023136"/>
    </source>
</evidence>
<comment type="caution">
    <text evidence="9">The sequence shown here is derived from an EMBL/GenBank/DDBJ whole genome shotgun (WGS) entry which is preliminary data.</text>
</comment>
<keyword evidence="7 8" id="KW-0472">Membrane</keyword>
<name>A0AA94JP14_9FLAO</name>
<dbReference type="GO" id="GO:0006508">
    <property type="term" value="P:proteolysis"/>
    <property type="evidence" value="ECO:0007669"/>
    <property type="project" value="UniProtKB-KW"/>
</dbReference>
<dbReference type="EMBL" id="RWGX01000004">
    <property type="protein sequence ID" value="RVU88121.1"/>
    <property type="molecule type" value="Genomic_DNA"/>
</dbReference>
<dbReference type="InterPro" id="IPR019127">
    <property type="entry name" value="Exosortase"/>
</dbReference>
<dbReference type="InterPro" id="IPR026392">
    <property type="entry name" value="Exo/Archaeosortase_dom"/>
</dbReference>
<feature type="transmembrane region" description="Helical" evidence="8">
    <location>
        <begin position="106"/>
        <end position="128"/>
    </location>
</feature>